<evidence type="ECO:0000256" key="1">
    <source>
        <dbReference type="ARBA" id="ARBA00004922"/>
    </source>
</evidence>
<evidence type="ECO:0000313" key="7">
    <source>
        <dbReference type="EMBL" id="CAG8535910.1"/>
    </source>
</evidence>
<keyword evidence="8" id="KW-1185">Reference proteome</keyword>
<organism evidence="7 8">
    <name type="scientific">Paraglomus brasilianum</name>
    <dbReference type="NCBI Taxonomy" id="144538"/>
    <lineage>
        <taxon>Eukaryota</taxon>
        <taxon>Fungi</taxon>
        <taxon>Fungi incertae sedis</taxon>
        <taxon>Mucoromycota</taxon>
        <taxon>Glomeromycotina</taxon>
        <taxon>Glomeromycetes</taxon>
        <taxon>Paraglomerales</taxon>
        <taxon>Paraglomeraceae</taxon>
        <taxon>Paraglomus</taxon>
    </lineage>
</organism>
<keyword evidence="3 5" id="KW-0328">Glycosyltransferase</keyword>
<dbReference type="SUPFAM" id="SSF53756">
    <property type="entry name" value="UDP-Glycosyltransferase/glycogen phosphorylase"/>
    <property type="match status" value="1"/>
</dbReference>
<comment type="similarity">
    <text evidence="2 5">Belongs to the glycosyltransferase 10 family.</text>
</comment>
<dbReference type="GO" id="GO:0032580">
    <property type="term" value="C:Golgi cisterna membrane"/>
    <property type="evidence" value="ECO:0007669"/>
    <property type="project" value="UniProtKB-SubCell"/>
</dbReference>
<dbReference type="Gene3D" id="3.40.50.11660">
    <property type="entry name" value="Glycosyl transferase family 10, C-terminal domain"/>
    <property type="match status" value="1"/>
</dbReference>
<reference evidence="7" key="1">
    <citation type="submission" date="2021-06" db="EMBL/GenBank/DDBJ databases">
        <authorList>
            <person name="Kallberg Y."/>
            <person name="Tangrot J."/>
            <person name="Rosling A."/>
        </authorList>
    </citation>
    <scope>NUCLEOTIDE SEQUENCE</scope>
    <source>
        <strain evidence="7">BR232B</strain>
    </source>
</reference>
<gene>
    <name evidence="7" type="ORF">PBRASI_LOCUS4345</name>
</gene>
<comment type="caution">
    <text evidence="7">The sequence shown here is derived from an EMBL/GenBank/DDBJ whole genome shotgun (WGS) entry which is preliminary data.</text>
</comment>
<name>A0A9N9AMG8_9GLOM</name>
<dbReference type="PANTHER" id="PTHR11929:SF194">
    <property type="entry name" value="ALPHA-(1,3)-FUCOSYLTRANSFERASE 10"/>
    <property type="match status" value="1"/>
</dbReference>
<dbReference type="InterPro" id="IPR055270">
    <property type="entry name" value="Glyco_tran_10_C"/>
</dbReference>
<protein>
    <recommendedName>
        <fullName evidence="5">Fucosyltransferase</fullName>
        <ecNumber evidence="5">2.4.1.-</ecNumber>
    </recommendedName>
</protein>
<sequence>MELRTLTPFMIHVIFENKRNDVLFAWIFHNCDASRKDYIRELMEHTEVHAYGNCLHNQDTPDEMLKKYGLEHMICDGEVYYALLVDAILIYLGASDIDDYVPSGSVIKVTDYENITALVEHTEMIANNKTLYEGYFA</sequence>
<dbReference type="EMBL" id="CAJVPI010000444">
    <property type="protein sequence ID" value="CAG8535910.1"/>
    <property type="molecule type" value="Genomic_DNA"/>
</dbReference>
<dbReference type="PANTHER" id="PTHR11929">
    <property type="entry name" value="ALPHA- 1,3 -FUCOSYLTRANSFERASE"/>
    <property type="match status" value="1"/>
</dbReference>
<keyword evidence="5" id="KW-0812">Transmembrane</keyword>
<evidence type="ECO:0000256" key="4">
    <source>
        <dbReference type="ARBA" id="ARBA00022679"/>
    </source>
</evidence>
<keyword evidence="5" id="KW-0333">Golgi apparatus</keyword>
<dbReference type="GO" id="GO:0046920">
    <property type="term" value="F:alpha-(1-&gt;3)-fucosyltransferase activity"/>
    <property type="evidence" value="ECO:0007669"/>
    <property type="project" value="TreeGrafter"/>
</dbReference>
<dbReference type="InterPro" id="IPR001503">
    <property type="entry name" value="Glyco_trans_10"/>
</dbReference>
<comment type="pathway">
    <text evidence="1">Protein modification; protein glycosylation.</text>
</comment>
<evidence type="ECO:0000259" key="6">
    <source>
        <dbReference type="Pfam" id="PF00852"/>
    </source>
</evidence>
<dbReference type="InterPro" id="IPR038577">
    <property type="entry name" value="GT10-like_C_sf"/>
</dbReference>
<feature type="domain" description="Fucosyltransferase C-terminal" evidence="6">
    <location>
        <begin position="21"/>
        <end position="136"/>
    </location>
</feature>
<dbReference type="Proteomes" id="UP000789739">
    <property type="component" value="Unassembled WGS sequence"/>
</dbReference>
<keyword evidence="4 5" id="KW-0808">Transferase</keyword>
<accession>A0A9N9AMG8</accession>
<evidence type="ECO:0000256" key="3">
    <source>
        <dbReference type="ARBA" id="ARBA00022676"/>
    </source>
</evidence>
<dbReference type="OrthoDB" id="427096at2759"/>
<dbReference type="Pfam" id="PF00852">
    <property type="entry name" value="Glyco_transf_10"/>
    <property type="match status" value="1"/>
</dbReference>
<dbReference type="AlphaFoldDB" id="A0A9N9AMG8"/>
<evidence type="ECO:0000256" key="2">
    <source>
        <dbReference type="ARBA" id="ARBA00008919"/>
    </source>
</evidence>
<comment type="subcellular location">
    <subcellularLocation>
        <location evidence="5">Golgi apparatus</location>
        <location evidence="5">Golgi stack membrane</location>
        <topology evidence="5">Single-pass type II membrane protein</topology>
    </subcellularLocation>
</comment>
<evidence type="ECO:0000313" key="8">
    <source>
        <dbReference type="Proteomes" id="UP000789739"/>
    </source>
</evidence>
<evidence type="ECO:0000256" key="5">
    <source>
        <dbReference type="RuleBase" id="RU003832"/>
    </source>
</evidence>
<proteinExistence type="inferred from homology"/>
<dbReference type="EC" id="2.4.1.-" evidence="5"/>
<keyword evidence="5" id="KW-0472">Membrane</keyword>